<dbReference type="InParanoid" id="A0A251S0D5"/>
<dbReference type="AlphaFoldDB" id="A0A251S0D5"/>
<keyword evidence="2" id="KW-1185">Reference proteome</keyword>
<dbReference type="EMBL" id="CM007905">
    <property type="protein sequence ID" value="OTF92128.1"/>
    <property type="molecule type" value="Genomic_DNA"/>
</dbReference>
<accession>A0A251S0D5</accession>
<reference evidence="2" key="1">
    <citation type="journal article" date="2017" name="Nature">
        <title>The sunflower genome provides insights into oil metabolism, flowering and Asterid evolution.</title>
        <authorList>
            <person name="Badouin H."/>
            <person name="Gouzy J."/>
            <person name="Grassa C.J."/>
            <person name="Murat F."/>
            <person name="Staton S.E."/>
            <person name="Cottret L."/>
            <person name="Lelandais-Briere C."/>
            <person name="Owens G.L."/>
            <person name="Carrere S."/>
            <person name="Mayjonade B."/>
            <person name="Legrand L."/>
            <person name="Gill N."/>
            <person name="Kane N.C."/>
            <person name="Bowers J.E."/>
            <person name="Hubner S."/>
            <person name="Bellec A."/>
            <person name="Berard A."/>
            <person name="Berges H."/>
            <person name="Blanchet N."/>
            <person name="Boniface M.C."/>
            <person name="Brunel D."/>
            <person name="Catrice O."/>
            <person name="Chaidir N."/>
            <person name="Claudel C."/>
            <person name="Donnadieu C."/>
            <person name="Faraut T."/>
            <person name="Fievet G."/>
            <person name="Helmstetter N."/>
            <person name="King M."/>
            <person name="Knapp S.J."/>
            <person name="Lai Z."/>
            <person name="Le Paslier M.C."/>
            <person name="Lippi Y."/>
            <person name="Lorenzon L."/>
            <person name="Mandel J.R."/>
            <person name="Marage G."/>
            <person name="Marchand G."/>
            <person name="Marquand E."/>
            <person name="Bret-Mestries E."/>
            <person name="Morien E."/>
            <person name="Nambeesan S."/>
            <person name="Nguyen T."/>
            <person name="Pegot-Espagnet P."/>
            <person name="Pouilly N."/>
            <person name="Raftis F."/>
            <person name="Sallet E."/>
            <person name="Schiex T."/>
            <person name="Thomas J."/>
            <person name="Vandecasteele C."/>
            <person name="Vares D."/>
            <person name="Vear F."/>
            <person name="Vautrin S."/>
            <person name="Crespi M."/>
            <person name="Mangin B."/>
            <person name="Burke J.M."/>
            <person name="Salse J."/>
            <person name="Munos S."/>
            <person name="Vincourt P."/>
            <person name="Rieseberg L.H."/>
            <person name="Langlade N.B."/>
        </authorList>
    </citation>
    <scope>NUCLEOTIDE SEQUENCE [LARGE SCALE GENOMIC DNA]</scope>
    <source>
        <strain evidence="2">cv. SF193</strain>
    </source>
</reference>
<sequence length="54" mass="6287">MDNLKSIRVLRDVLRMKGHCIVLINIYIRNKKVNSQSHFSCVTHVGNDVSYRNT</sequence>
<proteinExistence type="predicted"/>
<evidence type="ECO:0000313" key="2">
    <source>
        <dbReference type="Proteomes" id="UP000215914"/>
    </source>
</evidence>
<name>A0A251S0D5_HELAN</name>
<gene>
    <name evidence="1" type="ORF">HannXRQ_Chr16g0518441</name>
</gene>
<organism evidence="1 2">
    <name type="scientific">Helianthus annuus</name>
    <name type="common">Common sunflower</name>
    <dbReference type="NCBI Taxonomy" id="4232"/>
    <lineage>
        <taxon>Eukaryota</taxon>
        <taxon>Viridiplantae</taxon>
        <taxon>Streptophyta</taxon>
        <taxon>Embryophyta</taxon>
        <taxon>Tracheophyta</taxon>
        <taxon>Spermatophyta</taxon>
        <taxon>Magnoliopsida</taxon>
        <taxon>eudicotyledons</taxon>
        <taxon>Gunneridae</taxon>
        <taxon>Pentapetalae</taxon>
        <taxon>asterids</taxon>
        <taxon>campanulids</taxon>
        <taxon>Asterales</taxon>
        <taxon>Asteraceae</taxon>
        <taxon>Asteroideae</taxon>
        <taxon>Heliantheae alliance</taxon>
        <taxon>Heliantheae</taxon>
        <taxon>Helianthus</taxon>
    </lineage>
</organism>
<evidence type="ECO:0000313" key="1">
    <source>
        <dbReference type="EMBL" id="OTF92128.1"/>
    </source>
</evidence>
<protein>
    <submittedName>
        <fullName evidence="1">Uncharacterized protein</fullName>
    </submittedName>
</protein>
<dbReference type="Proteomes" id="UP000215914">
    <property type="component" value="Chromosome 16"/>
</dbReference>